<accession>A0A0P1LD50</accession>
<dbReference type="GO" id="GO:0005975">
    <property type="term" value="P:carbohydrate metabolic process"/>
    <property type="evidence" value="ECO:0007669"/>
    <property type="project" value="InterPro"/>
</dbReference>
<keyword evidence="2" id="KW-0808">Transferase</keyword>
<dbReference type="Gene3D" id="2.60.420.10">
    <property type="entry name" value="Maltose phosphorylase, domain 3"/>
    <property type="match status" value="1"/>
</dbReference>
<organism evidence="7 8">
    <name type="scientific">Candidatus Kryptonium thompsonii</name>
    <dbReference type="NCBI Taxonomy" id="1633631"/>
    <lineage>
        <taxon>Bacteria</taxon>
        <taxon>Pseudomonadati</taxon>
        <taxon>Candidatus Kryptoniota</taxon>
        <taxon>Candidatus Kryptonium</taxon>
    </lineage>
</organism>
<dbReference type="GO" id="GO:0016757">
    <property type="term" value="F:glycosyltransferase activity"/>
    <property type="evidence" value="ECO:0007669"/>
    <property type="project" value="UniProtKB-KW"/>
</dbReference>
<dbReference type="Pfam" id="PF06165">
    <property type="entry name" value="GH94_b-supersand"/>
    <property type="match status" value="1"/>
</dbReference>
<accession>A0A0S4MTW7</accession>
<feature type="coiled-coil region" evidence="3">
    <location>
        <begin position="491"/>
        <end position="518"/>
    </location>
</feature>
<accession>A0A0P1LK63</accession>
<evidence type="ECO:0000313" key="9">
    <source>
        <dbReference type="Proteomes" id="UP000182200"/>
    </source>
</evidence>
<dbReference type="Proteomes" id="UP000182011">
    <property type="component" value="Unassembled WGS sequence"/>
</dbReference>
<dbReference type="InterPro" id="IPR037018">
    <property type="entry name" value="GH65_N"/>
</dbReference>
<dbReference type="InterPro" id="IPR010383">
    <property type="entry name" value="Glyco_hydrolase_94_b-supersand"/>
</dbReference>
<dbReference type="OrthoDB" id="9769991at2"/>
<feature type="domain" description="Glycosyl hydrolase 94 supersandwich" evidence="4">
    <location>
        <begin position="15"/>
        <end position="278"/>
    </location>
</feature>
<evidence type="ECO:0000256" key="3">
    <source>
        <dbReference type="SAM" id="Coils"/>
    </source>
</evidence>
<dbReference type="Pfam" id="PF17167">
    <property type="entry name" value="Glyco_hydro_94"/>
    <property type="match status" value="1"/>
</dbReference>
<accession>A0A0P1MN90</accession>
<dbReference type="InterPro" id="IPR008928">
    <property type="entry name" value="6-hairpin_glycosidase_sf"/>
</dbReference>
<keyword evidence="9" id="KW-1185">Reference proteome</keyword>
<protein>
    <submittedName>
        <fullName evidence="7">Cellobiose phosphorylase</fullName>
    </submittedName>
</protein>
<dbReference type="Gene3D" id="2.70.98.40">
    <property type="entry name" value="Glycoside hydrolase, family 65, N-terminal domain"/>
    <property type="match status" value="1"/>
</dbReference>
<proteinExistence type="predicted"/>
<accession>A0A0P1LML7</accession>
<dbReference type="PANTHER" id="PTHR37469">
    <property type="entry name" value="CELLOBIONIC ACID PHOSPHORYLASE-RELATED"/>
    <property type="match status" value="1"/>
</dbReference>
<dbReference type="AlphaFoldDB" id="A0A0P1LEU2"/>
<evidence type="ECO:0000313" key="6">
    <source>
        <dbReference type="EMBL" id="CUS82248.1"/>
    </source>
</evidence>
<reference evidence="7" key="1">
    <citation type="submission" date="2015-11" db="EMBL/GenBank/DDBJ databases">
        <authorList>
            <person name="Zhang Y."/>
            <person name="Guo Z."/>
        </authorList>
    </citation>
    <scope>NUCLEOTIDE SEQUENCE [LARGE SCALE GENOMIC DNA]</scope>
    <source>
        <strain evidence="7">JGI-4</strain>
    </source>
</reference>
<gene>
    <name evidence="7" type="ORF">JGI4_00489</name>
    <name evidence="6" type="ORF">JGI8_00585</name>
</gene>
<accession>A0A0P1LP57</accession>
<dbReference type="EMBL" id="CZVI01000005">
    <property type="protein sequence ID" value="CUS82248.1"/>
    <property type="molecule type" value="Genomic_DNA"/>
</dbReference>
<evidence type="ECO:0000256" key="1">
    <source>
        <dbReference type="ARBA" id="ARBA00022676"/>
    </source>
</evidence>
<dbReference type="PANTHER" id="PTHR37469:SF2">
    <property type="entry name" value="CELLOBIONIC ACID PHOSPHORYLASE"/>
    <property type="match status" value="1"/>
</dbReference>
<dbReference type="SUPFAM" id="SSF74650">
    <property type="entry name" value="Galactose mutarotase-like"/>
    <property type="match status" value="1"/>
</dbReference>
<evidence type="ECO:0000256" key="2">
    <source>
        <dbReference type="ARBA" id="ARBA00022679"/>
    </source>
</evidence>
<accession>A0A0P1LEU2</accession>
<accession>A0A0P1LZ02</accession>
<dbReference type="InterPro" id="IPR052047">
    <property type="entry name" value="GH94_Enzymes"/>
</dbReference>
<dbReference type="GO" id="GO:0030246">
    <property type="term" value="F:carbohydrate binding"/>
    <property type="evidence" value="ECO:0007669"/>
    <property type="project" value="InterPro"/>
</dbReference>
<sequence length="780" mass="90625">MQTTLNIETKEIIHEGKPPSDWSIILTNGKYSALILYNGTGQSFHEHPTFNSIIKWIPKVNSQLGRFVYVKDIETDENWCLNLPSNYKFNLWKVHFGIGYLKIETMKEQILGEITYFVPIDKDLEYWIIKIKNKSGRKKHFKIFSAVELSLGNLHPSILDPYAYELFVRTWVKDKTLYATKTFWIDKIKERANKSWDKIVFFASDPPPESFDSLKSAFIGDGTIELPQAVKEGWCFESIANGREAIFAFQHDVEIENEEEKEILISLGILNERTKPDAKIEIAKNDFAKTSSYITHELIEKGIKVQTPDDVVNIFVNNWNKYQNWICFNLHRYPASNYVAGFDLVGYRDALQSILGILPINHRICKERLIYLFKFQFKNGNTCHSFNPIDNYAEISNQSDDPLWLCITMFEYLKETGDLEILKHEVNYYDSDEKNSIYLHLKKAIDFVLGLRGKHGLVLLRGGDWNDALNFAGIQNIGESTLASMILLYTLNEWIKLNEFLKIDVEDYKAERDKLKDSINEHCYEEYKKLDNAGWFIRAITDDGEKIGSYFSKEGKIYLEPQVWAVISDACDKERKINCLKSVIKFLESTYGFLLLDPAYTKVDEKLGIITRFLAGEKENGSFFIHANSWAIIALSMLKDEFKEKAFEIYSKLIPLRFMNDKRYKAEPFVYPQYICGKDSPHFGEASFTWLTSSSAWMFKAFYEYICGIRPDYEGIRIERPVFPANWNEVTVDRVFRNCIYKFKFKQTGEFSIEFEGRKLSTQTLPSCGCGGAHEVEIFF</sequence>
<keyword evidence="3" id="KW-0175">Coiled coil</keyword>
<dbReference type="InterPro" id="IPR012341">
    <property type="entry name" value="6hp_glycosidase-like_sf"/>
</dbReference>
<dbReference type="SUPFAM" id="SSF48208">
    <property type="entry name" value="Six-hairpin glycosidases"/>
    <property type="match status" value="1"/>
</dbReference>
<feature type="domain" description="Glycosyl hydrolase 94 catalytic" evidence="5">
    <location>
        <begin position="299"/>
        <end position="708"/>
    </location>
</feature>
<dbReference type="Gene3D" id="1.50.10.10">
    <property type="match status" value="1"/>
</dbReference>
<reference evidence="8 9" key="2">
    <citation type="submission" date="2015-11" db="EMBL/GenBank/DDBJ databases">
        <authorList>
            <person name="Varghese N."/>
        </authorList>
    </citation>
    <scope>NUCLEOTIDE SEQUENCE [LARGE SCALE GENOMIC DNA]</scope>
    <source>
        <strain evidence="6 9">JGI-8</strain>
    </source>
</reference>
<dbReference type="RefSeq" id="WP_047133821.1">
    <property type="nucleotide sequence ID" value="NZ_CZVI01000005.1"/>
</dbReference>
<dbReference type="EMBL" id="FAOP01000003">
    <property type="protein sequence ID" value="CUU02356.1"/>
    <property type="molecule type" value="Genomic_DNA"/>
</dbReference>
<evidence type="ECO:0000259" key="4">
    <source>
        <dbReference type="Pfam" id="PF06165"/>
    </source>
</evidence>
<evidence type="ECO:0000313" key="8">
    <source>
        <dbReference type="Proteomes" id="UP000182011"/>
    </source>
</evidence>
<dbReference type="InterPro" id="IPR033432">
    <property type="entry name" value="GH94_catalytic"/>
</dbReference>
<dbReference type="InterPro" id="IPR011013">
    <property type="entry name" value="Gal_mutarotase_sf_dom"/>
</dbReference>
<dbReference type="STRING" id="1633631.GCA_001442925_00489"/>
<name>A0A0P1LEU2_9BACT</name>
<keyword evidence="1" id="KW-0328">Glycosyltransferase</keyword>
<evidence type="ECO:0000313" key="7">
    <source>
        <dbReference type="EMBL" id="CUU02356.1"/>
    </source>
</evidence>
<dbReference type="Proteomes" id="UP000182200">
    <property type="component" value="Unassembled WGS sequence"/>
</dbReference>
<evidence type="ECO:0000259" key="5">
    <source>
        <dbReference type="Pfam" id="PF17167"/>
    </source>
</evidence>